<dbReference type="Proteomes" id="UP000193335">
    <property type="component" value="Unassembled WGS sequence"/>
</dbReference>
<evidence type="ECO:0000256" key="2">
    <source>
        <dbReference type="ARBA" id="ARBA00022741"/>
    </source>
</evidence>
<proteinExistence type="predicted"/>
<dbReference type="Gene3D" id="3.40.50.20">
    <property type="match status" value="1"/>
</dbReference>
<comment type="caution">
    <text evidence="6">The sequence shown here is derived from an EMBL/GenBank/DDBJ whole genome shotgun (WGS) entry which is preliminary data.</text>
</comment>
<dbReference type="InterPro" id="IPR011764">
    <property type="entry name" value="Biotin_carboxylation_dom"/>
</dbReference>
<gene>
    <name evidence="6" type="ORF">BSZ19_00150</name>
</gene>
<keyword evidence="3" id="KW-0067">ATP-binding</keyword>
<accession>A0A1Y2JZJ5</accession>
<dbReference type="Pfam" id="PF00289">
    <property type="entry name" value="Biotin_carb_N"/>
    <property type="match status" value="1"/>
</dbReference>
<organism evidence="6 7">
    <name type="scientific">Bradyrhizobium japonicum</name>
    <dbReference type="NCBI Taxonomy" id="375"/>
    <lineage>
        <taxon>Bacteria</taxon>
        <taxon>Pseudomonadati</taxon>
        <taxon>Pseudomonadota</taxon>
        <taxon>Alphaproteobacteria</taxon>
        <taxon>Hyphomicrobiales</taxon>
        <taxon>Nitrobacteraceae</taxon>
        <taxon>Bradyrhizobium</taxon>
    </lineage>
</organism>
<dbReference type="PANTHER" id="PTHR18866:SF33">
    <property type="entry name" value="METHYLCROTONOYL-COA CARBOXYLASE SUBUNIT ALPHA, MITOCHONDRIAL-RELATED"/>
    <property type="match status" value="1"/>
</dbReference>
<sequence length="70" mass="7443">MRRYPRAAKAVAGSCLLSTESPMSFRKLLIANRGEIAIRIARAAADAGLATVAIHPADDANSLHVRIADE</sequence>
<reference evidence="6 7" key="1">
    <citation type="submission" date="2017-03" db="EMBL/GenBank/DDBJ databases">
        <title>Whole genome sequences of fourteen strains of Bradyrhizobium canariense and one strain of Bradyrhizobium japonicum isolated from Lupinus (Papilionoideae: Genisteae) species in Algeria.</title>
        <authorList>
            <person name="Crovadore J."/>
            <person name="Chekireb D."/>
            <person name="Brachmann A."/>
            <person name="Chablais R."/>
            <person name="Cochard B."/>
            <person name="Lefort F."/>
        </authorList>
    </citation>
    <scope>NUCLEOTIDE SEQUENCE [LARGE SCALE GENOMIC DNA]</scope>
    <source>
        <strain evidence="6 7">UBMA197</strain>
    </source>
</reference>
<evidence type="ECO:0000256" key="3">
    <source>
        <dbReference type="ARBA" id="ARBA00022840"/>
    </source>
</evidence>
<feature type="domain" description="Biotin carboxylation" evidence="5">
    <location>
        <begin position="24"/>
        <end position="70"/>
    </location>
</feature>
<dbReference type="GO" id="GO:0004658">
    <property type="term" value="F:propionyl-CoA carboxylase activity"/>
    <property type="evidence" value="ECO:0007669"/>
    <property type="project" value="TreeGrafter"/>
</dbReference>
<dbReference type="EMBL" id="NAFL01000040">
    <property type="protein sequence ID" value="OSJ37239.1"/>
    <property type="molecule type" value="Genomic_DNA"/>
</dbReference>
<protein>
    <recommendedName>
        <fullName evidence="5">Biotin carboxylation domain-containing protein</fullName>
    </recommendedName>
</protein>
<evidence type="ECO:0000313" key="6">
    <source>
        <dbReference type="EMBL" id="OSJ37239.1"/>
    </source>
</evidence>
<dbReference type="InterPro" id="IPR016185">
    <property type="entry name" value="PreATP-grasp_dom_sf"/>
</dbReference>
<dbReference type="PROSITE" id="PS50979">
    <property type="entry name" value="BC"/>
    <property type="match status" value="1"/>
</dbReference>
<dbReference type="PANTHER" id="PTHR18866">
    <property type="entry name" value="CARBOXYLASE:PYRUVATE/ACETYL-COA/PROPIONYL-COA CARBOXYLASE"/>
    <property type="match status" value="1"/>
</dbReference>
<dbReference type="AlphaFoldDB" id="A0A1Y2JZJ5"/>
<evidence type="ECO:0000256" key="4">
    <source>
        <dbReference type="ARBA" id="ARBA00023267"/>
    </source>
</evidence>
<evidence type="ECO:0000259" key="5">
    <source>
        <dbReference type="PROSITE" id="PS50979"/>
    </source>
</evidence>
<dbReference type="InterPro" id="IPR050856">
    <property type="entry name" value="Biotin_carboxylase_complex"/>
</dbReference>
<keyword evidence="1" id="KW-0436">Ligase</keyword>
<evidence type="ECO:0000313" key="7">
    <source>
        <dbReference type="Proteomes" id="UP000193335"/>
    </source>
</evidence>
<dbReference type="InterPro" id="IPR005481">
    <property type="entry name" value="BC-like_N"/>
</dbReference>
<name>A0A1Y2JZJ5_BRAJP</name>
<keyword evidence="2" id="KW-0547">Nucleotide-binding</keyword>
<dbReference type="GO" id="GO:0005524">
    <property type="term" value="F:ATP binding"/>
    <property type="evidence" value="ECO:0007669"/>
    <property type="project" value="UniProtKB-KW"/>
</dbReference>
<evidence type="ECO:0000256" key="1">
    <source>
        <dbReference type="ARBA" id="ARBA00022598"/>
    </source>
</evidence>
<feature type="non-terminal residue" evidence="6">
    <location>
        <position position="70"/>
    </location>
</feature>
<dbReference type="SUPFAM" id="SSF52440">
    <property type="entry name" value="PreATP-grasp domain"/>
    <property type="match status" value="1"/>
</dbReference>
<keyword evidence="4" id="KW-0092">Biotin</keyword>